<evidence type="ECO:0000313" key="1">
    <source>
        <dbReference type="EMBL" id="MBT1698915.1"/>
    </source>
</evidence>
<evidence type="ECO:0000313" key="2">
    <source>
        <dbReference type="Proteomes" id="UP001319200"/>
    </source>
</evidence>
<sequence>MKRSALYGAGILTFLLAITCGYGQESRLYRLHLDQDVRTTDWRDSIYRFSEFTPGRLTFVAGKSQERKFNYNLFTGKMDFIDDHGDTLTLNYARELRLVTIGSRVFYFDPAEGYIEVILQMPLSLGVRKVFFAAIKETVADDGYGVASHTTSSTRSFRGAVTAGVINVDNLYKKEAYYFFIDQKSNLYQANKLSLLRLFDDHRKEIKAYLKKNNVDFKNEQHLTALVRFCNRFY</sequence>
<protein>
    <submittedName>
        <fullName evidence="1">Uncharacterized protein</fullName>
    </submittedName>
</protein>
<dbReference type="AlphaFoldDB" id="A0AAP2DMA4"/>
<accession>A0AAP2DMA4</accession>
<name>A0AAP2DMA4_9BACT</name>
<proteinExistence type="predicted"/>
<reference evidence="1 2" key="1">
    <citation type="submission" date="2021-05" db="EMBL/GenBank/DDBJ databases">
        <title>A Polyphasic approach of four new species of the genus Ohtaekwangia: Ohtaekwangia histidinii sp. nov., Ohtaekwangia cretensis sp. nov., Ohtaekwangia indiensis sp. nov., Ohtaekwangia reichenbachii sp. nov. from diverse environment.</title>
        <authorList>
            <person name="Octaviana S."/>
        </authorList>
    </citation>
    <scope>NUCLEOTIDE SEQUENCE [LARGE SCALE GENOMIC DNA]</scope>
    <source>
        <strain evidence="1 2">PWU4</strain>
    </source>
</reference>
<gene>
    <name evidence="1" type="ORF">KK083_18625</name>
</gene>
<comment type="caution">
    <text evidence="1">The sequence shown here is derived from an EMBL/GenBank/DDBJ whole genome shotgun (WGS) entry which is preliminary data.</text>
</comment>
<dbReference type="RefSeq" id="WP_254165980.1">
    <property type="nucleotide sequence ID" value="NZ_JAHESF010000019.1"/>
</dbReference>
<dbReference type="EMBL" id="JAHESF010000019">
    <property type="protein sequence ID" value="MBT1698915.1"/>
    <property type="molecule type" value="Genomic_DNA"/>
</dbReference>
<organism evidence="1 2">
    <name type="scientific">Chryseosolibacter histidini</name>
    <dbReference type="NCBI Taxonomy" id="2782349"/>
    <lineage>
        <taxon>Bacteria</taxon>
        <taxon>Pseudomonadati</taxon>
        <taxon>Bacteroidota</taxon>
        <taxon>Cytophagia</taxon>
        <taxon>Cytophagales</taxon>
        <taxon>Chryseotaleaceae</taxon>
        <taxon>Chryseosolibacter</taxon>
    </lineage>
</organism>
<keyword evidence="2" id="KW-1185">Reference proteome</keyword>
<dbReference type="Proteomes" id="UP001319200">
    <property type="component" value="Unassembled WGS sequence"/>
</dbReference>